<reference evidence="2 3" key="1">
    <citation type="submission" date="2018-08" db="EMBL/GenBank/DDBJ databases">
        <title>A new emaravirus de novo discovered in Pistacia through HTS.</title>
        <authorList>
            <person name="Buzkan N."/>
            <person name="Chiumenti M."/>
            <person name="Sarpkaya O.K."/>
            <person name="Karadag S."/>
            <person name="Massart S."/>
            <person name="Minafra A."/>
        </authorList>
    </citation>
    <scope>NUCLEOTIDE SEQUENCE [LARGE SCALE GENOMIC DNA]</scope>
    <source>
        <strain evidence="2">55</strain>
    </source>
</reference>
<sequence>MIHNQIIKKQRKKQLVSYLAKNANMEHIKPYTNSIGGCTIKLSNKEKISDYKGLSSFEENIYNQIKNKFNNCECFEKDVFFDEDSKMPKNASISYIEINDQFPRYMYTIKKMRSKYKYSLTNIDDLLFSIIKNHLHNFIIREFESDINEINIIIKGFLHIPKQFVMVKINNKNLLINDTKYNWENIISSTTLCDLRSILSHFDDMRDFYYKKVQGTNIVKSIYSFINDNKSLINHVLPSIKTSFKTYDDCVLKYINAHLKKAYNESNYSLVFDSSTIQEFLIETESCSDFSLEVRKAIHEDVTKQLEGLKTQFSEYDILKMPCLELVNQRLVPIKHNKNKLNVSGSCEQSVAFPLNIDEIVKYPPGENPIQDNFYYGLPNTLEISTQYLNSAMRKIIQEEKDIDDIDYIAGYPFKRSYKILIFSILKKQNYNIRISHLFLHYFCYYMYAASVASIRVGVDMIYEQKQIDRAREFSKKNISVIRNLVQSHKHLFLQNQCVSITLA</sequence>
<evidence type="ECO:0000259" key="1">
    <source>
        <dbReference type="Pfam" id="PF21705"/>
    </source>
</evidence>
<evidence type="ECO:0000313" key="3">
    <source>
        <dbReference type="Proteomes" id="UP000500816"/>
    </source>
</evidence>
<dbReference type="Pfam" id="PF21705">
    <property type="entry name" value="p55_CTD"/>
    <property type="match status" value="1"/>
</dbReference>
<protein>
    <submittedName>
        <fullName evidence="2">P7 protein</fullName>
    </submittedName>
</protein>
<dbReference type="InterPro" id="IPR048854">
    <property type="entry name" value="p55_CTD"/>
</dbReference>
<organism evidence="2 3">
    <name type="scientific">pistacia virus B</name>
    <dbReference type="NCBI Taxonomy" id="2848035"/>
    <lineage>
        <taxon>Viruses</taxon>
        <taxon>Riboviria</taxon>
        <taxon>Orthornavirae</taxon>
        <taxon>Negarnaviricota</taxon>
        <taxon>Polyploviricotina</taxon>
        <taxon>Bunyaviricetes</taxon>
        <taxon>Elliovirales</taxon>
        <taxon>Fimoviridae</taxon>
        <taxon>Emaravirus</taxon>
        <taxon>Emaravirus pistaciae</taxon>
    </lineage>
</organism>
<keyword evidence="3" id="KW-1185">Reference proteome</keyword>
<name>A0A410JAM9_9VIRU</name>
<accession>A0A410JAM9</accession>
<dbReference type="EMBL" id="MH727579">
    <property type="protein sequence ID" value="QAR18009.1"/>
    <property type="molecule type" value="Viral_cRNA"/>
</dbReference>
<evidence type="ECO:0000313" key="2">
    <source>
        <dbReference type="EMBL" id="QAR18009.1"/>
    </source>
</evidence>
<feature type="domain" description="p55 C-terminal" evidence="1">
    <location>
        <begin position="370"/>
        <end position="448"/>
    </location>
</feature>
<proteinExistence type="predicted"/>
<dbReference type="Proteomes" id="UP000500816">
    <property type="component" value="Genome"/>
</dbReference>